<dbReference type="GO" id="GO:0016787">
    <property type="term" value="F:hydrolase activity"/>
    <property type="evidence" value="ECO:0007669"/>
    <property type="project" value="UniProtKB-KW"/>
</dbReference>
<dbReference type="PANTHER" id="PTHR35601:SF1">
    <property type="entry name" value="TOXIN RELE"/>
    <property type="match status" value="1"/>
</dbReference>
<accession>A0A5K1I8V3</accession>
<evidence type="ECO:0000256" key="1">
    <source>
        <dbReference type="ARBA" id="ARBA00006226"/>
    </source>
</evidence>
<reference evidence="3 4" key="1">
    <citation type="submission" date="2019-09" db="EMBL/GenBank/DDBJ databases">
        <authorList>
            <person name="Criscuolo A."/>
        </authorList>
    </citation>
    <scope>NUCLEOTIDE SEQUENCE [LARGE SCALE GENOMIC DNA]</scope>
    <source>
        <strain evidence="4">3(2)</strain>
    </source>
</reference>
<dbReference type="NCBIfam" id="TIGR02385">
    <property type="entry name" value="RelE_StbE"/>
    <property type="match status" value="1"/>
</dbReference>
<protein>
    <submittedName>
        <fullName evidence="3">Toxin RelG</fullName>
        <ecNumber evidence="3">3.1.-.-</ecNumber>
    </submittedName>
</protein>
<dbReference type="AlphaFoldDB" id="A0A5K1I8V3"/>
<comment type="similarity">
    <text evidence="1">Belongs to the RelE toxin family.</text>
</comment>
<dbReference type="InterPro" id="IPR035093">
    <property type="entry name" value="RelE/ParE_toxin_dom_sf"/>
</dbReference>
<dbReference type="InterPro" id="IPR007712">
    <property type="entry name" value="RelE/ParE_toxin"/>
</dbReference>
<dbReference type="Pfam" id="PF05016">
    <property type="entry name" value="ParE_toxin"/>
    <property type="match status" value="1"/>
</dbReference>
<dbReference type="PANTHER" id="PTHR35601">
    <property type="entry name" value="TOXIN RELE"/>
    <property type="match status" value="1"/>
</dbReference>
<keyword evidence="4" id="KW-1185">Reference proteome</keyword>
<evidence type="ECO:0000256" key="2">
    <source>
        <dbReference type="ARBA" id="ARBA00022649"/>
    </source>
</evidence>
<keyword evidence="2" id="KW-1277">Toxin-antitoxin system</keyword>
<dbReference type="EMBL" id="CABVOU010000039">
    <property type="protein sequence ID" value="VVZ96667.1"/>
    <property type="molecule type" value="Genomic_DNA"/>
</dbReference>
<dbReference type="SUPFAM" id="SSF143011">
    <property type="entry name" value="RelE-like"/>
    <property type="match status" value="1"/>
</dbReference>
<evidence type="ECO:0000313" key="3">
    <source>
        <dbReference type="EMBL" id="VVZ96667.1"/>
    </source>
</evidence>
<dbReference type="RefSeq" id="WP_151444466.1">
    <property type="nucleotide sequence ID" value="NZ_CABVOU010000039.1"/>
</dbReference>
<sequence>MTWKVEYLASAAKSFKKIDPQHRRRIRAYLEERVVSLDHPRQLGKPLRGELTEFWRYRVGDYRIICQIQDDRLVVLVVRAAHRKDVYEG</sequence>
<proteinExistence type="inferred from homology"/>
<gene>
    <name evidence="3" type="primary">relG</name>
    <name evidence="3" type="ORF">HALO32_02770</name>
</gene>
<dbReference type="Proteomes" id="UP000326725">
    <property type="component" value="Unassembled WGS sequence"/>
</dbReference>
<evidence type="ECO:0000313" key="4">
    <source>
        <dbReference type="Proteomes" id="UP000326725"/>
    </source>
</evidence>
<name>A0A5K1I8V3_9GAMM</name>
<organism evidence="3 4">
    <name type="scientific">Halomonas lysinitropha</name>
    <dbReference type="NCBI Taxonomy" id="2607506"/>
    <lineage>
        <taxon>Bacteria</taxon>
        <taxon>Pseudomonadati</taxon>
        <taxon>Pseudomonadota</taxon>
        <taxon>Gammaproteobacteria</taxon>
        <taxon>Oceanospirillales</taxon>
        <taxon>Halomonadaceae</taxon>
        <taxon>Halomonas</taxon>
    </lineage>
</organism>
<keyword evidence="3" id="KW-0378">Hydrolase</keyword>
<dbReference type="Gene3D" id="3.30.2310.20">
    <property type="entry name" value="RelE-like"/>
    <property type="match status" value="1"/>
</dbReference>
<dbReference type="EC" id="3.1.-.-" evidence="3"/>